<dbReference type="EMBL" id="JANJ01000007">
    <property type="protein sequence ID" value="EXI61474.1"/>
    <property type="molecule type" value="Genomic_DNA"/>
</dbReference>
<dbReference type="HAMAP" id="MF_01053">
    <property type="entry name" value="UPF0231"/>
    <property type="match status" value="1"/>
</dbReference>
<evidence type="ECO:0000313" key="3">
    <source>
        <dbReference type="EMBL" id="EXI61474.1"/>
    </source>
</evidence>
<proteinExistence type="inferred from homology"/>
<comment type="caution">
    <text evidence="3">The sequence shown here is derived from an EMBL/GenBank/DDBJ whole genome shotgun (WGS) entry which is preliminary data.</text>
</comment>
<dbReference type="OrthoDB" id="5739292at2"/>
<accession>A0A011P4S1</accession>
<dbReference type="NCBIfam" id="NF003575">
    <property type="entry name" value="PRK05248.1-2"/>
    <property type="match status" value="1"/>
</dbReference>
<protein>
    <recommendedName>
        <fullName evidence="2">UPF0231 protein AK33_09565</fullName>
    </recommendedName>
</protein>
<sequence length="125" mass="14844">MEYQFTHSIHGVVAKCSMEHEAFARWLNCEITENQKDLDTIFAEIEKCRAAFPNHYECVFEGKEYSIYFDYDEVMAKANNLDTAFEEDEIEDGFQFYNQESIAFCGLDDFEKFLTAYKLFMQTYH</sequence>
<dbReference type="Proteomes" id="UP000054123">
    <property type="component" value="Unassembled WGS sequence"/>
</dbReference>
<dbReference type="Pfam" id="PF06062">
    <property type="entry name" value="UPF0231"/>
    <property type="match status" value="1"/>
</dbReference>
<evidence type="ECO:0000313" key="4">
    <source>
        <dbReference type="Proteomes" id="UP000054123"/>
    </source>
</evidence>
<dbReference type="PATRIC" id="fig|1450449.3.peg.1903"/>
<dbReference type="InterPro" id="IPR008249">
    <property type="entry name" value="UPF0231"/>
</dbReference>
<dbReference type="AlphaFoldDB" id="A0A011P4S1"/>
<evidence type="ECO:0000256" key="1">
    <source>
        <dbReference type="ARBA" id="ARBA00005367"/>
    </source>
</evidence>
<dbReference type="STRING" id="1122190.GCA_000621105_00968"/>
<keyword evidence="4" id="KW-1185">Reference proteome</keyword>
<evidence type="ECO:0000256" key="2">
    <source>
        <dbReference type="HAMAP-Rule" id="MF_01053"/>
    </source>
</evidence>
<dbReference type="RefSeq" id="WP_042803911.1">
    <property type="nucleotide sequence ID" value="NZ_AVSP01000005.1"/>
</dbReference>
<reference evidence="3 4" key="1">
    <citation type="journal article" date="2014" name="Genome Announc.">
        <title>Genome Sequence of a Presumptive Mannheimia haemolytica Strain with an A1/A6-Cross-Reactive Serotype from a White-Tailed Deer (Odocoileus virginianus).</title>
        <authorList>
            <person name="Lawrence P.K."/>
            <person name="Bey R.F."/>
            <person name="Wiener B."/>
            <person name="Kittichotirat W."/>
            <person name="Bumgarner R.E."/>
        </authorList>
    </citation>
    <scope>NUCLEOTIDE SEQUENCE [LARGE SCALE GENOMIC DNA]</scope>
    <source>
        <strain evidence="3 4">PKL10</strain>
    </source>
</reference>
<name>A0A011P4S1_9PAST</name>
<gene>
    <name evidence="3" type="ORF">AK33_09565</name>
</gene>
<dbReference type="PIRSF" id="PIRSF006287">
    <property type="entry name" value="UCP006287"/>
    <property type="match status" value="1"/>
</dbReference>
<organism evidence="3 4">
    <name type="scientific">Mannheimia granulomatis</name>
    <dbReference type="NCBI Taxonomy" id="85402"/>
    <lineage>
        <taxon>Bacteria</taxon>
        <taxon>Pseudomonadati</taxon>
        <taxon>Pseudomonadota</taxon>
        <taxon>Gammaproteobacteria</taxon>
        <taxon>Pasteurellales</taxon>
        <taxon>Pasteurellaceae</taxon>
        <taxon>Mannheimia</taxon>
    </lineage>
</organism>
<comment type="similarity">
    <text evidence="1 2">Belongs to the UPF0231 family.</text>
</comment>